<evidence type="ECO:0000256" key="1">
    <source>
        <dbReference type="SAM" id="MobiDB-lite"/>
    </source>
</evidence>
<accession>A0A9W6PTV7</accession>
<protein>
    <submittedName>
        <fullName evidence="2">Uncharacterized protein</fullName>
    </submittedName>
</protein>
<evidence type="ECO:0000313" key="2">
    <source>
        <dbReference type="EMBL" id="GLW64424.1"/>
    </source>
</evidence>
<feature type="compositionally biased region" description="Basic and acidic residues" evidence="1">
    <location>
        <begin position="83"/>
        <end position="105"/>
    </location>
</feature>
<dbReference type="AlphaFoldDB" id="A0A9W6PTV7"/>
<feature type="compositionally biased region" description="Basic residues" evidence="1">
    <location>
        <begin position="39"/>
        <end position="48"/>
    </location>
</feature>
<dbReference type="Proteomes" id="UP001165124">
    <property type="component" value="Unassembled WGS sequence"/>
</dbReference>
<sequence length="105" mass="11199">MLVTPPPAMAGALHECGRARSRAAAGHPGAARAAGRPIRPSKRRRPRPRLGESGRTVVRRRKEAVAHLGGLTRPPGGPLGRAGEQKAERAARDPQAQEKVRGLRQ</sequence>
<feature type="compositionally biased region" description="Low complexity" evidence="1">
    <location>
        <begin position="22"/>
        <end position="38"/>
    </location>
</feature>
<feature type="region of interest" description="Disordered" evidence="1">
    <location>
        <begin position="19"/>
        <end position="105"/>
    </location>
</feature>
<keyword evidence="3" id="KW-1185">Reference proteome</keyword>
<name>A0A9W6PTV7_9ACTN</name>
<reference evidence="2" key="1">
    <citation type="submission" date="2023-02" db="EMBL/GenBank/DDBJ databases">
        <title>Actinomadura rubrobrunea NBRC 14622.</title>
        <authorList>
            <person name="Ichikawa N."/>
            <person name="Sato H."/>
            <person name="Tonouchi N."/>
        </authorList>
    </citation>
    <scope>NUCLEOTIDE SEQUENCE</scope>
    <source>
        <strain evidence="2">NBRC 14622</strain>
    </source>
</reference>
<organism evidence="2 3">
    <name type="scientific">Actinomadura rubrobrunea</name>
    <dbReference type="NCBI Taxonomy" id="115335"/>
    <lineage>
        <taxon>Bacteria</taxon>
        <taxon>Bacillati</taxon>
        <taxon>Actinomycetota</taxon>
        <taxon>Actinomycetes</taxon>
        <taxon>Streptosporangiales</taxon>
        <taxon>Thermomonosporaceae</taxon>
        <taxon>Actinomadura</taxon>
    </lineage>
</organism>
<gene>
    <name evidence="2" type="ORF">Arub01_26680</name>
</gene>
<dbReference type="EMBL" id="BSRZ01000005">
    <property type="protein sequence ID" value="GLW64424.1"/>
    <property type="molecule type" value="Genomic_DNA"/>
</dbReference>
<evidence type="ECO:0000313" key="3">
    <source>
        <dbReference type="Proteomes" id="UP001165124"/>
    </source>
</evidence>
<comment type="caution">
    <text evidence="2">The sequence shown here is derived from an EMBL/GenBank/DDBJ whole genome shotgun (WGS) entry which is preliminary data.</text>
</comment>
<proteinExistence type="predicted"/>